<dbReference type="AntiFam" id="ANF00142">
    <property type="entry name" value="Shadow ORF (opposite yadG)"/>
</dbReference>
<evidence type="ECO:0000313" key="1">
    <source>
        <dbReference type="EMBL" id="MYM18563.1"/>
    </source>
</evidence>
<evidence type="ECO:0000313" key="2">
    <source>
        <dbReference type="Proteomes" id="UP000469215"/>
    </source>
</evidence>
<name>A0A6N9H3R7_9MICO</name>
<sequence length="177" mass="19098">MLGVVEDCLQPALLDDAPTPHHAEGRAELGDNGKIVCDVEQSEAPFLLHAAEEVEDLRLDSDVEGGGGLIAQEDVRLLRECRGNHYPLPHPTGQLEGVRPGAAPRVRDADALEEFDGEICGGPAGESLALRHRVGDLLAHAHHRVECDGRLLEDHRDARLARVQGQAELDVQAAPRC</sequence>
<reference evidence="1 2" key="1">
    <citation type="submission" date="2020-01" db="EMBL/GenBank/DDBJ databases">
        <authorList>
            <person name="Deng T."/>
        </authorList>
    </citation>
    <scope>NUCLEOTIDE SEQUENCE [LARGE SCALE GENOMIC DNA]</scope>
    <source>
        <strain evidence="1 2">5221</strain>
    </source>
</reference>
<organism evidence="1 2">
    <name type="scientific">Brevibacterium rongguiense</name>
    <dbReference type="NCBI Taxonomy" id="2695267"/>
    <lineage>
        <taxon>Bacteria</taxon>
        <taxon>Bacillati</taxon>
        <taxon>Actinomycetota</taxon>
        <taxon>Actinomycetes</taxon>
        <taxon>Micrococcales</taxon>
        <taxon>Brevibacteriaceae</taxon>
        <taxon>Brevibacterium</taxon>
    </lineage>
</organism>
<dbReference type="AlphaFoldDB" id="A0A6N9H3R7"/>
<accession>A0A6N9H3R7</accession>
<comment type="caution">
    <text evidence="1">The sequence shown here is derived from an EMBL/GenBank/DDBJ whole genome shotgun (WGS) entry which is preliminary data.</text>
</comment>
<gene>
    <name evidence="1" type="ORF">GSY69_00855</name>
</gene>
<keyword evidence="2" id="KW-1185">Reference proteome</keyword>
<dbReference type="EMBL" id="WWEQ01000002">
    <property type="protein sequence ID" value="MYM18563.1"/>
    <property type="molecule type" value="Genomic_DNA"/>
</dbReference>
<protein>
    <submittedName>
        <fullName evidence="1">Uncharacterized protein</fullName>
    </submittedName>
</protein>
<proteinExistence type="predicted"/>
<dbReference type="Proteomes" id="UP000469215">
    <property type="component" value="Unassembled WGS sequence"/>
</dbReference>
<dbReference type="AntiFam" id="ANF00095">
    <property type="entry name" value="Shadow ORF (opposite ABC transporters)"/>
</dbReference>